<dbReference type="Gene3D" id="2.10.109.10">
    <property type="entry name" value="Umud Fragment, subunit A"/>
    <property type="match status" value="1"/>
</dbReference>
<dbReference type="SUPFAM" id="SSF51306">
    <property type="entry name" value="LexA/Signal peptidase"/>
    <property type="match status" value="1"/>
</dbReference>
<keyword evidence="2" id="KW-0378">Hydrolase</keyword>
<accession>A0A7W7NWJ9</accession>
<dbReference type="PANTHER" id="PTHR40661:SF3">
    <property type="entry name" value="FELS-1 PROPHAGE TRANSCRIPTIONAL REGULATOR"/>
    <property type="match status" value="1"/>
</dbReference>
<evidence type="ECO:0000256" key="2">
    <source>
        <dbReference type="ARBA" id="ARBA00022801"/>
    </source>
</evidence>
<reference evidence="7 8" key="1">
    <citation type="submission" date="2020-08" db="EMBL/GenBank/DDBJ databases">
        <title>Functional genomics of gut bacteria from endangered species of beetles.</title>
        <authorList>
            <person name="Carlos-Shanley C."/>
        </authorList>
    </citation>
    <scope>NUCLEOTIDE SEQUENCE [LARGE SCALE GENOMIC DNA]</scope>
    <source>
        <strain evidence="7 8">S00245</strain>
    </source>
</reference>
<evidence type="ECO:0000313" key="8">
    <source>
        <dbReference type="Proteomes" id="UP000555448"/>
    </source>
</evidence>
<dbReference type="GO" id="GO:0006508">
    <property type="term" value="P:proteolysis"/>
    <property type="evidence" value="ECO:0007669"/>
    <property type="project" value="UniProtKB-KW"/>
</dbReference>
<dbReference type="RefSeq" id="WP_184246972.1">
    <property type="nucleotide sequence ID" value="NZ_JACHLR010000013.1"/>
</dbReference>
<feature type="domain" description="Peptidase S24/S26A/S26B/S26C" evidence="6">
    <location>
        <begin position="98"/>
        <end position="215"/>
    </location>
</feature>
<keyword evidence="4" id="KW-0238">DNA-binding</keyword>
<sequence>MSASTTIRPEAANIFRRLTSLGLKQRDLAAALQLEAVKVSKVKSGERQFQASEVLAAHEWLDQMEKGKHRPASDLPRVRDVTEDDGPVKLRVFDLNLSMGDGTDIDDYAEEGVMDFDPGILRRITRTPAERLFVARGSGDSMLPTLMNGDMVLIDPLQTRLNLDDRIWAISLYGAGAIKRLQPVAPGKVDVISDNPARENRVVDADDIRILGRVIWIGREV</sequence>
<dbReference type="GO" id="GO:0004252">
    <property type="term" value="F:serine-type endopeptidase activity"/>
    <property type="evidence" value="ECO:0007669"/>
    <property type="project" value="InterPro"/>
</dbReference>
<keyword evidence="1" id="KW-0645">Protease</keyword>
<dbReference type="GO" id="GO:0016020">
    <property type="term" value="C:membrane"/>
    <property type="evidence" value="ECO:0007669"/>
    <property type="project" value="InterPro"/>
</dbReference>
<dbReference type="InterPro" id="IPR015927">
    <property type="entry name" value="Peptidase_S24_S26A/B/C"/>
</dbReference>
<dbReference type="PROSITE" id="PS00501">
    <property type="entry name" value="SPASE_I_1"/>
    <property type="match status" value="1"/>
</dbReference>
<keyword evidence="3" id="KW-0805">Transcription regulation</keyword>
<dbReference type="Proteomes" id="UP000555448">
    <property type="component" value="Unassembled WGS sequence"/>
</dbReference>
<evidence type="ECO:0000256" key="3">
    <source>
        <dbReference type="ARBA" id="ARBA00023015"/>
    </source>
</evidence>
<comment type="caution">
    <text evidence="7">The sequence shown here is derived from an EMBL/GenBank/DDBJ whole genome shotgun (WGS) entry which is preliminary data.</text>
</comment>
<keyword evidence="5" id="KW-0804">Transcription</keyword>
<gene>
    <name evidence="7" type="ORF">HNO88_002987</name>
</gene>
<dbReference type="InterPro" id="IPR039418">
    <property type="entry name" value="LexA-like"/>
</dbReference>
<organism evidence="7 8">
    <name type="scientific">Novosphingobium chloroacetimidivorans</name>
    <dbReference type="NCBI Taxonomy" id="1428314"/>
    <lineage>
        <taxon>Bacteria</taxon>
        <taxon>Pseudomonadati</taxon>
        <taxon>Pseudomonadota</taxon>
        <taxon>Alphaproteobacteria</taxon>
        <taxon>Sphingomonadales</taxon>
        <taxon>Sphingomonadaceae</taxon>
        <taxon>Novosphingobium</taxon>
    </lineage>
</organism>
<dbReference type="PANTHER" id="PTHR40661">
    <property type="match status" value="1"/>
</dbReference>
<dbReference type="CDD" id="cd06529">
    <property type="entry name" value="S24_LexA-like"/>
    <property type="match status" value="1"/>
</dbReference>
<evidence type="ECO:0000259" key="6">
    <source>
        <dbReference type="Pfam" id="PF00717"/>
    </source>
</evidence>
<dbReference type="Pfam" id="PF00717">
    <property type="entry name" value="Peptidase_S24"/>
    <property type="match status" value="1"/>
</dbReference>
<dbReference type="AlphaFoldDB" id="A0A7W7NWJ9"/>
<protein>
    <submittedName>
        <fullName evidence="7">Phage repressor protein C with HTH and peptisase S24 domain</fullName>
    </submittedName>
</protein>
<evidence type="ECO:0000256" key="4">
    <source>
        <dbReference type="ARBA" id="ARBA00023125"/>
    </source>
</evidence>
<dbReference type="InterPro" id="IPR036286">
    <property type="entry name" value="LexA/Signal_pep-like_sf"/>
</dbReference>
<name>A0A7W7NWJ9_9SPHN</name>
<evidence type="ECO:0000256" key="5">
    <source>
        <dbReference type="ARBA" id="ARBA00023163"/>
    </source>
</evidence>
<evidence type="ECO:0000313" key="7">
    <source>
        <dbReference type="EMBL" id="MBB4859658.1"/>
    </source>
</evidence>
<keyword evidence="8" id="KW-1185">Reference proteome</keyword>
<dbReference type="InterPro" id="IPR019756">
    <property type="entry name" value="Pept_S26A_signal_pept_1_Ser-AS"/>
</dbReference>
<evidence type="ECO:0000256" key="1">
    <source>
        <dbReference type="ARBA" id="ARBA00022670"/>
    </source>
</evidence>
<dbReference type="GO" id="GO:0003677">
    <property type="term" value="F:DNA binding"/>
    <property type="evidence" value="ECO:0007669"/>
    <property type="project" value="UniProtKB-KW"/>
</dbReference>
<dbReference type="EMBL" id="JACHLR010000013">
    <property type="protein sequence ID" value="MBB4859658.1"/>
    <property type="molecule type" value="Genomic_DNA"/>
</dbReference>
<proteinExistence type="predicted"/>